<keyword evidence="8" id="KW-1185">Reference proteome</keyword>
<comment type="similarity">
    <text evidence="4">Belongs to the LptA family.</text>
</comment>
<evidence type="ECO:0000256" key="1">
    <source>
        <dbReference type="ARBA" id="ARBA00022448"/>
    </source>
</evidence>
<dbReference type="InterPro" id="IPR014340">
    <property type="entry name" value="LptA"/>
</dbReference>
<comment type="function">
    <text evidence="4">Involved in the assembly of lipopolysaccharide (LPS). Required for the translocation of LPS from the inner membrane to the outer membrane. May form a bridge between the inner membrane and the outer membrane, via interactions with LptC and LptD, thereby facilitating LPS transfer across the periplasm.</text>
</comment>
<keyword evidence="1 4" id="KW-0813">Transport</keyword>
<dbReference type="RefSeq" id="WP_229162243.1">
    <property type="nucleotide sequence ID" value="NZ_JAJEWP010000006.1"/>
</dbReference>
<keyword evidence="3 4" id="KW-0574">Periplasm</keyword>
<evidence type="ECO:0000313" key="7">
    <source>
        <dbReference type="EMBL" id="MCC2617849.1"/>
    </source>
</evidence>
<feature type="region of interest" description="Disordered" evidence="5">
    <location>
        <begin position="151"/>
        <end position="190"/>
    </location>
</feature>
<evidence type="ECO:0000256" key="5">
    <source>
        <dbReference type="SAM" id="MobiDB-lite"/>
    </source>
</evidence>
<gene>
    <name evidence="4 7" type="primary">lptA</name>
    <name evidence="7" type="ORF">LJ739_16475</name>
</gene>
<reference evidence="7 8" key="1">
    <citation type="submission" date="2021-10" db="EMBL/GenBank/DDBJ databases">
        <title>Draft genome of Aestuariibacter halophilus JC2043.</title>
        <authorList>
            <person name="Emsley S.A."/>
            <person name="Pfannmuller K.M."/>
            <person name="Ushijima B."/>
            <person name="Saw J.H."/>
            <person name="Videau P."/>
        </authorList>
    </citation>
    <scope>NUCLEOTIDE SEQUENCE [LARGE SCALE GENOMIC DNA]</scope>
    <source>
        <strain evidence="7 8">JC2043</strain>
    </source>
</reference>
<protein>
    <recommendedName>
        <fullName evidence="4">Lipopolysaccharide export system protein LptA</fullName>
    </recommendedName>
</protein>
<dbReference type="NCBIfam" id="TIGR03002">
    <property type="entry name" value="outer_YhbN_LptA"/>
    <property type="match status" value="1"/>
</dbReference>
<dbReference type="PROSITE" id="PS50890">
    <property type="entry name" value="PUA"/>
    <property type="match status" value="1"/>
</dbReference>
<comment type="subcellular location">
    <subcellularLocation>
        <location evidence="4">Periplasm</location>
    </subcellularLocation>
</comment>
<dbReference type="InterPro" id="IPR052037">
    <property type="entry name" value="LPS_export_LptA"/>
</dbReference>
<dbReference type="Proteomes" id="UP001520878">
    <property type="component" value="Unassembled WGS sequence"/>
</dbReference>
<evidence type="ECO:0000256" key="2">
    <source>
        <dbReference type="ARBA" id="ARBA00022729"/>
    </source>
</evidence>
<organism evidence="7 8">
    <name type="scientific">Fluctibacter halophilus</name>
    <dbReference type="NCBI Taxonomy" id="226011"/>
    <lineage>
        <taxon>Bacteria</taxon>
        <taxon>Pseudomonadati</taxon>
        <taxon>Pseudomonadota</taxon>
        <taxon>Gammaproteobacteria</taxon>
        <taxon>Alteromonadales</taxon>
        <taxon>Alteromonadaceae</taxon>
        <taxon>Fluctibacter</taxon>
    </lineage>
</organism>
<comment type="subunit">
    <text evidence="4">Component of the lipopolysaccharide transport and assembly complex.</text>
</comment>
<evidence type="ECO:0000313" key="8">
    <source>
        <dbReference type="Proteomes" id="UP001520878"/>
    </source>
</evidence>
<dbReference type="Pfam" id="PF03968">
    <property type="entry name" value="LptD_N"/>
    <property type="match status" value="1"/>
</dbReference>
<sequence length="190" mass="20783" precursor="true">MYKRVMRPISLSLAVCLVLSPMTLAGENDFKQPIKVDSKSQFVDGKSKTSIFREDVHITQGSLSIDADEVEVIAIEGEGREVFIARGQPAVYGQTMDDGSRIKAVANEIRYQVSNSTLTLTGNAELQQNSSKVSGDSIVFNMELEQLIAQGTDDDEGRVTTIFQPDSLRSNDKKESPADPQPDDDKGSQP</sequence>
<proteinExistence type="inferred from homology"/>
<name>A0ABS8GB86_9ALTE</name>
<dbReference type="PANTHER" id="PTHR36504:SF1">
    <property type="entry name" value="LIPOPOLYSACCHARIDE EXPORT SYSTEM PROTEIN LPTA"/>
    <property type="match status" value="1"/>
</dbReference>
<evidence type="ECO:0000256" key="4">
    <source>
        <dbReference type="HAMAP-Rule" id="MF_01914"/>
    </source>
</evidence>
<evidence type="ECO:0000259" key="6">
    <source>
        <dbReference type="Pfam" id="PF03968"/>
    </source>
</evidence>
<evidence type="ECO:0000256" key="3">
    <source>
        <dbReference type="ARBA" id="ARBA00022764"/>
    </source>
</evidence>
<feature type="compositionally biased region" description="Basic and acidic residues" evidence="5">
    <location>
        <begin position="169"/>
        <end position="190"/>
    </location>
</feature>
<dbReference type="PANTHER" id="PTHR36504">
    <property type="entry name" value="LIPOPOLYSACCHARIDE EXPORT SYSTEM PROTEIN LPTA"/>
    <property type="match status" value="1"/>
</dbReference>
<dbReference type="EMBL" id="JAJEWP010000006">
    <property type="protein sequence ID" value="MCC2617849.1"/>
    <property type="molecule type" value="Genomic_DNA"/>
</dbReference>
<dbReference type="InterPro" id="IPR005653">
    <property type="entry name" value="OstA-like_N"/>
</dbReference>
<feature type="domain" description="Organic solvent tolerance-like N-terminal" evidence="6">
    <location>
        <begin position="35"/>
        <end position="143"/>
    </location>
</feature>
<comment type="caution">
    <text evidence="7">The sequence shown here is derived from an EMBL/GenBank/DDBJ whole genome shotgun (WGS) entry which is preliminary data.</text>
</comment>
<accession>A0ABS8GB86</accession>
<dbReference type="HAMAP" id="MF_01914">
    <property type="entry name" value="LPS_assembly_LptA"/>
    <property type="match status" value="1"/>
</dbReference>
<feature type="signal peptide" evidence="4">
    <location>
        <begin position="1"/>
        <end position="25"/>
    </location>
</feature>
<dbReference type="Gene3D" id="2.60.450.10">
    <property type="entry name" value="Lipopolysaccharide (LPS) transport protein A like domain"/>
    <property type="match status" value="1"/>
</dbReference>
<feature type="chain" id="PRO_5044924614" description="Lipopolysaccharide export system protein LptA" evidence="4">
    <location>
        <begin position="26"/>
        <end position="190"/>
    </location>
</feature>
<keyword evidence="2 4" id="KW-0732">Signal</keyword>